<reference evidence="2 3" key="1">
    <citation type="submission" date="2008-07" db="EMBL/GenBank/DDBJ databases">
        <authorList>
            <person name="Tandeau de Marsac N."/>
            <person name="Ferriera S."/>
            <person name="Johnson J."/>
            <person name="Kravitz S."/>
            <person name="Beeson K."/>
            <person name="Sutton G."/>
            <person name="Rogers Y.-H."/>
            <person name="Friedman R."/>
            <person name="Frazier M."/>
            <person name="Venter J.C."/>
        </authorList>
    </citation>
    <scope>NUCLEOTIDE SEQUENCE [LARGE SCALE GENOMIC DNA]</scope>
    <source>
        <strain evidence="2 3">PCC 7420</strain>
    </source>
</reference>
<dbReference type="EMBL" id="DS989850">
    <property type="protein sequence ID" value="EDX75184.1"/>
    <property type="molecule type" value="Genomic_DNA"/>
</dbReference>
<dbReference type="OrthoDB" id="467079at2"/>
<feature type="transmembrane region" description="Helical" evidence="1">
    <location>
        <begin position="41"/>
        <end position="61"/>
    </location>
</feature>
<dbReference type="AlphaFoldDB" id="B4VSB7"/>
<protein>
    <submittedName>
        <fullName evidence="2">Uncharacterized protein</fullName>
    </submittedName>
</protein>
<evidence type="ECO:0000256" key="1">
    <source>
        <dbReference type="SAM" id="Phobius"/>
    </source>
</evidence>
<gene>
    <name evidence="2" type="ORF">MC7420_2188</name>
</gene>
<sequence>MKTLTKWIAIGTIELIFCFWILGNAANLVSSPSDQKVWLGVSYYVVGLLVVPGVSASHVTARLHHAQVRHKQIKEAFPDCDVSLVELLDVN</sequence>
<feature type="transmembrane region" description="Helical" evidence="1">
    <location>
        <begin position="7"/>
        <end position="29"/>
    </location>
</feature>
<evidence type="ECO:0000313" key="3">
    <source>
        <dbReference type="Proteomes" id="UP000003835"/>
    </source>
</evidence>
<keyword evidence="3" id="KW-1185">Reference proteome</keyword>
<dbReference type="HOGENOM" id="CLU_2421858_0_0_3"/>
<evidence type="ECO:0000313" key="2">
    <source>
        <dbReference type="EMBL" id="EDX75184.1"/>
    </source>
</evidence>
<dbReference type="eggNOG" id="ENOG50337UG">
    <property type="taxonomic scope" value="Bacteria"/>
</dbReference>
<name>B4VSB7_9CYAN</name>
<keyword evidence="1" id="KW-0472">Membrane</keyword>
<keyword evidence="1" id="KW-0812">Transmembrane</keyword>
<accession>B4VSB7</accession>
<organism evidence="2 3">
    <name type="scientific">Coleofasciculus chthonoplastes PCC 7420</name>
    <dbReference type="NCBI Taxonomy" id="118168"/>
    <lineage>
        <taxon>Bacteria</taxon>
        <taxon>Bacillati</taxon>
        <taxon>Cyanobacteriota</taxon>
        <taxon>Cyanophyceae</taxon>
        <taxon>Coleofasciculales</taxon>
        <taxon>Coleofasciculaceae</taxon>
        <taxon>Coleofasciculus</taxon>
    </lineage>
</organism>
<dbReference type="Proteomes" id="UP000003835">
    <property type="component" value="Unassembled WGS sequence"/>
</dbReference>
<proteinExistence type="predicted"/>
<dbReference type="RefSeq" id="WP_006101456.1">
    <property type="nucleotide sequence ID" value="NZ_DS989850.1"/>
</dbReference>
<keyword evidence="1" id="KW-1133">Transmembrane helix</keyword>